<dbReference type="InterPro" id="IPR033878">
    <property type="entry name" value="NfsB-like"/>
</dbReference>
<dbReference type="GO" id="GO:0016491">
    <property type="term" value="F:oxidoreductase activity"/>
    <property type="evidence" value="ECO:0007669"/>
    <property type="project" value="UniProtKB-KW"/>
</dbReference>
<evidence type="ECO:0000313" key="8">
    <source>
        <dbReference type="EMBL" id="SFC48325.1"/>
    </source>
</evidence>
<name>A0A1I1JJ11_9GAMM</name>
<keyword evidence="4" id="KW-0288">FMN</keyword>
<evidence type="ECO:0000256" key="6">
    <source>
        <dbReference type="ARBA" id="ARBA00023002"/>
    </source>
</evidence>
<dbReference type="Pfam" id="PF00881">
    <property type="entry name" value="Nitroreductase"/>
    <property type="match status" value="1"/>
</dbReference>
<gene>
    <name evidence="8" type="ORF">SAMN05421848_1585</name>
</gene>
<dbReference type="OrthoDB" id="9809288at2"/>
<dbReference type="Proteomes" id="UP000199046">
    <property type="component" value="Unassembled WGS sequence"/>
</dbReference>
<feature type="domain" description="Nitroreductase" evidence="7">
    <location>
        <begin position="9"/>
        <end position="185"/>
    </location>
</feature>
<dbReference type="STRING" id="402385.SAMN05421848_1585"/>
<dbReference type="SUPFAM" id="SSF55469">
    <property type="entry name" value="FMN-dependent nitroreductase-like"/>
    <property type="match status" value="1"/>
</dbReference>
<keyword evidence="3" id="KW-0285">Flavoprotein</keyword>
<dbReference type="InterPro" id="IPR029479">
    <property type="entry name" value="Nitroreductase"/>
</dbReference>
<dbReference type="CDD" id="cd02149">
    <property type="entry name" value="NfsB-like"/>
    <property type="match status" value="1"/>
</dbReference>
<dbReference type="EMBL" id="FOLY01000003">
    <property type="protein sequence ID" value="SFC48325.1"/>
    <property type="molecule type" value="Genomic_DNA"/>
</dbReference>
<dbReference type="RefSeq" id="WP_090132664.1">
    <property type="nucleotide sequence ID" value="NZ_FOLY01000003.1"/>
</dbReference>
<evidence type="ECO:0000259" key="7">
    <source>
        <dbReference type="Pfam" id="PF00881"/>
    </source>
</evidence>
<sequence>MSLTDALHWRYAAKRLNGEQVPEETLERIMDAARLAPSSFGLHPWSLVHVRSPELRARLHETAAPQPQVLECSDLLVFAVHDRDFKAQVDDHVAHMARTREVDESSLDGFRNMIKAVMDQKGTHEACLEWAARQAYIGMGVALSAAALEKVDASPMEGFYPETLDEALGLRDKGLKSVVIMALGYRDTERDQGAGRAKVRRAGEDFVVRLP</sequence>
<protein>
    <submittedName>
        <fullName evidence="8">Nitroreductase</fullName>
    </submittedName>
</protein>
<evidence type="ECO:0000256" key="4">
    <source>
        <dbReference type="ARBA" id="ARBA00022643"/>
    </source>
</evidence>
<evidence type="ECO:0000256" key="1">
    <source>
        <dbReference type="ARBA" id="ARBA00001917"/>
    </source>
</evidence>
<keyword evidence="9" id="KW-1185">Reference proteome</keyword>
<comment type="similarity">
    <text evidence="2">Belongs to the nitroreductase family.</text>
</comment>
<comment type="cofactor">
    <cofactor evidence="1">
        <name>FMN</name>
        <dbReference type="ChEBI" id="CHEBI:58210"/>
    </cofactor>
</comment>
<reference evidence="9" key="1">
    <citation type="submission" date="2016-10" db="EMBL/GenBank/DDBJ databases">
        <authorList>
            <person name="Varghese N."/>
            <person name="Submissions S."/>
        </authorList>
    </citation>
    <scope>NUCLEOTIDE SEQUENCE [LARGE SCALE GENOMIC DNA]</scope>
    <source>
        <strain evidence="9">DSM 23439</strain>
    </source>
</reference>
<evidence type="ECO:0000256" key="2">
    <source>
        <dbReference type="ARBA" id="ARBA00007118"/>
    </source>
</evidence>
<dbReference type="PANTHER" id="PTHR43673:SF2">
    <property type="entry name" value="NITROREDUCTASE"/>
    <property type="match status" value="1"/>
</dbReference>
<dbReference type="PANTHER" id="PTHR43673">
    <property type="entry name" value="NAD(P)H NITROREDUCTASE YDGI-RELATED"/>
    <property type="match status" value="1"/>
</dbReference>
<accession>A0A1I1JJ11</accession>
<organism evidence="8 9">
    <name type="scientific">Kushneria avicenniae</name>
    <dbReference type="NCBI Taxonomy" id="402385"/>
    <lineage>
        <taxon>Bacteria</taxon>
        <taxon>Pseudomonadati</taxon>
        <taxon>Pseudomonadota</taxon>
        <taxon>Gammaproteobacteria</taxon>
        <taxon>Oceanospirillales</taxon>
        <taxon>Halomonadaceae</taxon>
        <taxon>Kushneria</taxon>
    </lineage>
</organism>
<dbReference type="AlphaFoldDB" id="A0A1I1JJ11"/>
<evidence type="ECO:0000256" key="5">
    <source>
        <dbReference type="ARBA" id="ARBA00022857"/>
    </source>
</evidence>
<dbReference type="Gene3D" id="3.40.109.10">
    <property type="entry name" value="NADH Oxidase"/>
    <property type="match status" value="1"/>
</dbReference>
<dbReference type="InterPro" id="IPR000415">
    <property type="entry name" value="Nitroreductase-like"/>
</dbReference>
<evidence type="ECO:0000313" key="9">
    <source>
        <dbReference type="Proteomes" id="UP000199046"/>
    </source>
</evidence>
<proteinExistence type="inferred from homology"/>
<evidence type="ECO:0000256" key="3">
    <source>
        <dbReference type="ARBA" id="ARBA00022630"/>
    </source>
</evidence>
<keyword evidence="5" id="KW-0521">NADP</keyword>
<keyword evidence="6" id="KW-0560">Oxidoreductase</keyword>